<evidence type="ECO:0000313" key="2">
    <source>
        <dbReference type="Proteomes" id="UP000315295"/>
    </source>
</evidence>
<organism evidence="1 2">
    <name type="scientific">Malus baccata</name>
    <name type="common">Siberian crab apple</name>
    <name type="synonym">Pyrus baccata</name>
    <dbReference type="NCBI Taxonomy" id="106549"/>
    <lineage>
        <taxon>Eukaryota</taxon>
        <taxon>Viridiplantae</taxon>
        <taxon>Streptophyta</taxon>
        <taxon>Embryophyta</taxon>
        <taxon>Tracheophyta</taxon>
        <taxon>Spermatophyta</taxon>
        <taxon>Magnoliopsida</taxon>
        <taxon>eudicotyledons</taxon>
        <taxon>Gunneridae</taxon>
        <taxon>Pentapetalae</taxon>
        <taxon>rosids</taxon>
        <taxon>fabids</taxon>
        <taxon>Rosales</taxon>
        <taxon>Rosaceae</taxon>
        <taxon>Amygdaloideae</taxon>
        <taxon>Maleae</taxon>
        <taxon>Malus</taxon>
    </lineage>
</organism>
<comment type="caution">
    <text evidence="1">The sequence shown here is derived from an EMBL/GenBank/DDBJ whole genome shotgun (WGS) entry which is preliminary data.</text>
</comment>
<dbReference type="EMBL" id="VIEB01000922">
    <property type="protein sequence ID" value="TQD78149.1"/>
    <property type="molecule type" value="Genomic_DNA"/>
</dbReference>
<name>A0A540KVK0_MALBA</name>
<keyword evidence="2" id="KW-1185">Reference proteome</keyword>
<accession>A0A540KVK0</accession>
<dbReference type="Proteomes" id="UP000315295">
    <property type="component" value="Unassembled WGS sequence"/>
</dbReference>
<gene>
    <name evidence="1" type="ORF">C1H46_036278</name>
</gene>
<reference evidence="1 2" key="1">
    <citation type="journal article" date="2019" name="G3 (Bethesda)">
        <title>Sequencing of a Wild Apple (Malus baccata) Genome Unravels the Differences Between Cultivated and Wild Apple Species Regarding Disease Resistance and Cold Tolerance.</title>
        <authorList>
            <person name="Chen X."/>
        </authorList>
    </citation>
    <scope>NUCLEOTIDE SEQUENCE [LARGE SCALE GENOMIC DNA]</scope>
    <source>
        <strain evidence="2">cv. Shandingzi</strain>
        <tissue evidence="1">Leaves</tissue>
    </source>
</reference>
<dbReference type="AlphaFoldDB" id="A0A540KVK0"/>
<sequence>MNTFFKGRRGLILNQWEFFKGRWGLILNEDLTKNEDSSLDPSGFAWELLSFKASRF</sequence>
<proteinExistence type="predicted"/>
<protein>
    <submittedName>
        <fullName evidence="1">Uncharacterized protein</fullName>
    </submittedName>
</protein>
<evidence type="ECO:0000313" key="1">
    <source>
        <dbReference type="EMBL" id="TQD78149.1"/>
    </source>
</evidence>